<dbReference type="EMBL" id="JBBPFD010000010">
    <property type="protein sequence ID" value="KAK7909289.1"/>
    <property type="molecule type" value="Genomic_DNA"/>
</dbReference>
<evidence type="ECO:0000256" key="4">
    <source>
        <dbReference type="ARBA" id="ARBA00023002"/>
    </source>
</evidence>
<keyword evidence="5 6" id="KW-0186">Copper</keyword>
<dbReference type="GO" id="GO:0009308">
    <property type="term" value="P:amine metabolic process"/>
    <property type="evidence" value="ECO:0007669"/>
    <property type="project" value="UniProtKB-UniRule"/>
</dbReference>
<dbReference type="GO" id="GO:0048038">
    <property type="term" value="F:quinone binding"/>
    <property type="evidence" value="ECO:0007669"/>
    <property type="project" value="InterPro"/>
</dbReference>
<evidence type="ECO:0000313" key="13">
    <source>
        <dbReference type="Proteomes" id="UP001460270"/>
    </source>
</evidence>
<keyword evidence="8" id="KW-0812">Transmembrane</keyword>
<evidence type="ECO:0000256" key="6">
    <source>
        <dbReference type="RuleBase" id="RU000672"/>
    </source>
</evidence>
<dbReference type="AlphaFoldDB" id="A0AAW0NVN6"/>
<dbReference type="InterPro" id="IPR016182">
    <property type="entry name" value="Cu_amine_oxidase_N-reg"/>
</dbReference>
<dbReference type="InterPro" id="IPR015800">
    <property type="entry name" value="Cu_amine_oxidase_N2"/>
</dbReference>
<name>A0AAW0NVN6_9GOBI</name>
<gene>
    <name evidence="12" type="ORF">WMY93_013973</name>
</gene>
<dbReference type="InterPro" id="IPR015798">
    <property type="entry name" value="Cu_amine_oxidase_C"/>
</dbReference>
<keyword evidence="3 6" id="KW-0801">TPQ</keyword>
<feature type="domain" description="DUF1965" evidence="11">
    <location>
        <begin position="294"/>
        <end position="344"/>
    </location>
</feature>
<evidence type="ECO:0000256" key="3">
    <source>
        <dbReference type="ARBA" id="ARBA00022772"/>
    </source>
</evidence>
<keyword evidence="13" id="KW-1185">Reference proteome</keyword>
<dbReference type="PANTHER" id="PTHR10638:SF4">
    <property type="entry name" value="RETINA-SPECIFIC COPPER AMINE OXIDASE"/>
    <property type="match status" value="1"/>
</dbReference>
<comment type="cofactor">
    <cofactor evidence="6">
        <name>Cu cation</name>
        <dbReference type="ChEBI" id="CHEBI:23378"/>
    </cofactor>
    <text evidence="6">Contains 1 topaquinone per subunit.</text>
</comment>
<dbReference type="SUPFAM" id="SSF49998">
    <property type="entry name" value="Amine oxidase catalytic domain"/>
    <property type="match status" value="1"/>
</dbReference>
<evidence type="ECO:0000256" key="8">
    <source>
        <dbReference type="SAM" id="Phobius"/>
    </source>
</evidence>
<evidence type="ECO:0000259" key="10">
    <source>
        <dbReference type="Pfam" id="PF02727"/>
    </source>
</evidence>
<accession>A0AAW0NVN6</accession>
<comment type="caution">
    <text evidence="12">The sequence shown here is derived from an EMBL/GenBank/DDBJ whole genome shotgun (WGS) entry which is preliminary data.</text>
</comment>
<feature type="region of interest" description="Disordered" evidence="7">
    <location>
        <begin position="40"/>
        <end position="84"/>
    </location>
</feature>
<dbReference type="InterPro" id="IPR015328">
    <property type="entry name" value="DUF1965"/>
</dbReference>
<dbReference type="Gene3D" id="3.10.450.40">
    <property type="match status" value="2"/>
</dbReference>
<comment type="similarity">
    <text evidence="1 6">Belongs to the copper/topaquinone oxidase family.</text>
</comment>
<evidence type="ECO:0000256" key="7">
    <source>
        <dbReference type="SAM" id="MobiDB-lite"/>
    </source>
</evidence>
<comment type="PTM">
    <text evidence="6">Topaquinone (TPQ) is generated by copper-dependent autoxidation of a specific tyrosyl residue.</text>
</comment>
<feature type="compositionally biased region" description="Basic and acidic residues" evidence="7">
    <location>
        <begin position="40"/>
        <end position="56"/>
    </location>
</feature>
<dbReference type="Pfam" id="PF02727">
    <property type="entry name" value="Cu_amine_oxidN2"/>
    <property type="match status" value="1"/>
</dbReference>
<evidence type="ECO:0000259" key="11">
    <source>
        <dbReference type="Pfam" id="PF09248"/>
    </source>
</evidence>
<dbReference type="SUPFAM" id="SSF54416">
    <property type="entry name" value="Amine oxidase N-terminal region"/>
    <property type="match status" value="2"/>
</dbReference>
<feature type="domain" description="Copper amine oxidase catalytic" evidence="9">
    <location>
        <begin position="366"/>
        <end position="460"/>
    </location>
</feature>
<evidence type="ECO:0000259" key="9">
    <source>
        <dbReference type="Pfam" id="PF01179"/>
    </source>
</evidence>
<dbReference type="EC" id="1.4.3.-" evidence="6"/>
<evidence type="ECO:0000313" key="12">
    <source>
        <dbReference type="EMBL" id="KAK7909289.1"/>
    </source>
</evidence>
<dbReference type="Pfam" id="PF09248">
    <property type="entry name" value="DUF1965"/>
    <property type="match status" value="1"/>
</dbReference>
<evidence type="ECO:0000256" key="5">
    <source>
        <dbReference type="ARBA" id="ARBA00023008"/>
    </source>
</evidence>
<dbReference type="Pfam" id="PF01179">
    <property type="entry name" value="Cu_amine_oxid"/>
    <property type="match status" value="1"/>
</dbReference>
<sequence>MTRTKKLKPNRTSIAEFLRGEEKTLNKLHFHLPHLDSVEKLQKGAERERKGEEELIRNTPHPHSRQLRPEFGAKPPPEYEHTWDSREWGRTTETFSDTKTQEETRMNNLVKLSLWLLGLFSLLLNIALLIGYLRRTPQCATRSKNTPQRKHDQSSLVFADLSRDEYLQVQEYLLRQKDLNISTRLLTKPNENYLFLIDLHVPNKTDVLKHLDAQGSAPRREATVVVFYGAKDHIKEYVVGPLPNPNSHRDVTRERYGKELPLSARPFTIGEYILLFKILKEKLFVPLRLSGYYIQPVGFEVLVDHHSTNMSEWRVERLFYNGQYFMSVEELRDAYSAGTVDKIVKTPWEDYGSLKPRTRPLQLGPQLMSPEGARYSVRHNQVLYLDWSFAFGLSAVTGMRVFDVRFRNERILYELSVQEAMSVYGSVTPGMGMTKFLDSGSGIGRFAHELMRGVDCPYDLHT</sequence>
<dbReference type="Proteomes" id="UP001460270">
    <property type="component" value="Unassembled WGS sequence"/>
</dbReference>
<reference evidence="13" key="1">
    <citation type="submission" date="2024-04" db="EMBL/GenBank/DDBJ databases">
        <title>Salinicola lusitanus LLJ914,a marine bacterium isolated from the Okinawa Trough.</title>
        <authorList>
            <person name="Li J."/>
        </authorList>
    </citation>
    <scope>NUCLEOTIDE SEQUENCE [LARGE SCALE GENOMIC DNA]</scope>
</reference>
<dbReference type="InterPro" id="IPR000269">
    <property type="entry name" value="Cu_amine_oxidase"/>
</dbReference>
<proteinExistence type="inferred from homology"/>
<dbReference type="GO" id="GO:0005507">
    <property type="term" value="F:copper ion binding"/>
    <property type="evidence" value="ECO:0007669"/>
    <property type="project" value="InterPro"/>
</dbReference>
<keyword evidence="8" id="KW-0472">Membrane</keyword>
<keyword evidence="4 6" id="KW-0560">Oxidoreductase</keyword>
<dbReference type="FunFam" id="3.10.450.40:FF:000018">
    <property type="entry name" value="Amine oxidase"/>
    <property type="match status" value="1"/>
</dbReference>
<dbReference type="PANTHER" id="PTHR10638">
    <property type="entry name" value="COPPER AMINE OXIDASE"/>
    <property type="match status" value="1"/>
</dbReference>
<dbReference type="GO" id="GO:0008131">
    <property type="term" value="F:primary methylamine oxidase activity"/>
    <property type="evidence" value="ECO:0007669"/>
    <property type="project" value="InterPro"/>
</dbReference>
<feature type="transmembrane region" description="Helical" evidence="8">
    <location>
        <begin position="114"/>
        <end position="133"/>
    </location>
</feature>
<evidence type="ECO:0000256" key="1">
    <source>
        <dbReference type="ARBA" id="ARBA00007983"/>
    </source>
</evidence>
<dbReference type="GO" id="GO:0005886">
    <property type="term" value="C:plasma membrane"/>
    <property type="evidence" value="ECO:0007669"/>
    <property type="project" value="TreeGrafter"/>
</dbReference>
<organism evidence="12 13">
    <name type="scientific">Mugilogobius chulae</name>
    <name type="common">yellowstripe goby</name>
    <dbReference type="NCBI Taxonomy" id="88201"/>
    <lineage>
        <taxon>Eukaryota</taxon>
        <taxon>Metazoa</taxon>
        <taxon>Chordata</taxon>
        <taxon>Craniata</taxon>
        <taxon>Vertebrata</taxon>
        <taxon>Euteleostomi</taxon>
        <taxon>Actinopterygii</taxon>
        <taxon>Neopterygii</taxon>
        <taxon>Teleostei</taxon>
        <taxon>Neoteleostei</taxon>
        <taxon>Acanthomorphata</taxon>
        <taxon>Gobiaria</taxon>
        <taxon>Gobiiformes</taxon>
        <taxon>Gobioidei</taxon>
        <taxon>Gobiidae</taxon>
        <taxon>Gobionellinae</taxon>
        <taxon>Mugilogobius</taxon>
    </lineage>
</organism>
<keyword evidence="2 6" id="KW-0479">Metal-binding</keyword>
<evidence type="ECO:0000256" key="2">
    <source>
        <dbReference type="ARBA" id="ARBA00022723"/>
    </source>
</evidence>
<protein>
    <recommendedName>
        <fullName evidence="6">Amine oxidase</fullName>
        <ecNumber evidence="6">1.4.3.-</ecNumber>
    </recommendedName>
</protein>
<keyword evidence="8" id="KW-1133">Transmembrane helix</keyword>
<dbReference type="InterPro" id="IPR036460">
    <property type="entry name" value="Cu_amine_oxidase_C_sf"/>
</dbReference>
<dbReference type="Gene3D" id="2.70.98.20">
    <property type="entry name" value="Copper amine oxidase, catalytic domain"/>
    <property type="match status" value="1"/>
</dbReference>
<feature type="domain" description="Copper amine oxidase N2-terminal" evidence="10">
    <location>
        <begin position="173"/>
        <end position="246"/>
    </location>
</feature>